<comment type="caution">
    <text evidence="1">The sequence shown here is derived from an EMBL/GenBank/DDBJ whole genome shotgun (WGS) entry which is preliminary data.</text>
</comment>
<organism evidence="1 2">
    <name type="scientific">Zalaria obscura</name>
    <dbReference type="NCBI Taxonomy" id="2024903"/>
    <lineage>
        <taxon>Eukaryota</taxon>
        <taxon>Fungi</taxon>
        <taxon>Dikarya</taxon>
        <taxon>Ascomycota</taxon>
        <taxon>Pezizomycotina</taxon>
        <taxon>Dothideomycetes</taxon>
        <taxon>Dothideomycetidae</taxon>
        <taxon>Dothideales</taxon>
        <taxon>Zalariaceae</taxon>
        <taxon>Zalaria</taxon>
    </lineage>
</organism>
<protein>
    <submittedName>
        <fullName evidence="1">Serine/threonine-protein phosphatase 2A 56 kDa regulatory subunit delta isoform</fullName>
    </submittedName>
</protein>
<sequence>MKGFRQRVHEQLARAKDSNKITKKKGENSSGTASPHGGSSSQSPASSAQATPTSSTSNLADTRGKPTPGTDGSSNNHSGSAQPGAQNMGGQPPQHHQFMPQPPHQGPSSPGASGGQQPMTPGRYGQPIAPSVVISPSAPHVPPPGAQETMPHDLAPPKAGQKSLLFDRLQTTPKDTVPEGIRTPKRQHSSRFDISDQRQRELEKLPGFHEVPPNRRQELFMQKLDQCNIIFDFNDASADMKSKEIKRLALHELLDYVAQNRQVISEPMYPRVVEMFSKNLFRPIPPPMNPQGEAFDPEEDEPVLEVAWPHIQVVYEFFLRFIESQDFNTNYAKQYIDHQFVLQLLELFDSEDPRERDFLKTTLHRIYGKFLNLRSYIRRSINNVFFQFIYETERFNGIAELLEILGSIINGFALPLKEEHKLFLTRVLIPMHKVKSLSMYHPQLAYCIVQFLEKDAGLTEEVVLGLLRYWPKTNSTKEVMFLNEVEDIFEVMDPAEFAKVQEPLFNQLAKSVASPHFQVAERALYFWNNEYFCNLVSDNVDTILPIMFAPLYENSKGHWNRTIHGMVYNAMKLFMEVNPQLFDDCSHEYTESQNNAEQRAQARQARWDKIAEMAKGVQNGTVKPPLPTSSPHGSKVTSPLQTNDTDPLSQESQRRLEQLKLGDEGTSPTERRPKENERQASSVR</sequence>
<gene>
    <name evidence="1" type="primary">RTS1</name>
    <name evidence="1" type="ORF">M8818_003843</name>
</gene>
<name>A0ACC3SEH7_9PEZI</name>
<dbReference type="Proteomes" id="UP001320706">
    <property type="component" value="Unassembled WGS sequence"/>
</dbReference>
<proteinExistence type="predicted"/>
<accession>A0ACC3SEH7</accession>
<evidence type="ECO:0000313" key="1">
    <source>
        <dbReference type="EMBL" id="KAK8209148.1"/>
    </source>
</evidence>
<reference evidence="1" key="1">
    <citation type="submission" date="2024-02" db="EMBL/GenBank/DDBJ databases">
        <title>Metagenome Assembled Genome of Zalaria obscura JY119.</title>
        <authorList>
            <person name="Vighnesh L."/>
            <person name="Jagadeeshwari U."/>
            <person name="Venkata Ramana C."/>
            <person name="Sasikala C."/>
        </authorList>
    </citation>
    <scope>NUCLEOTIDE SEQUENCE</scope>
    <source>
        <strain evidence="1">JY119</strain>
    </source>
</reference>
<keyword evidence="2" id="KW-1185">Reference proteome</keyword>
<evidence type="ECO:0000313" key="2">
    <source>
        <dbReference type="Proteomes" id="UP001320706"/>
    </source>
</evidence>
<dbReference type="EMBL" id="JAMKPW020000017">
    <property type="protein sequence ID" value="KAK8209148.1"/>
    <property type="molecule type" value="Genomic_DNA"/>
</dbReference>